<dbReference type="RefSeq" id="WP_075131163.1">
    <property type="nucleotide sequence ID" value="NZ_MSIF01000001.1"/>
</dbReference>
<accession>A0A7Z0WST0</accession>
<feature type="domain" description="Glycosyltransferase 2-like" evidence="10">
    <location>
        <begin position="16"/>
        <end position="174"/>
    </location>
</feature>
<feature type="transmembrane region" description="Helical" evidence="9">
    <location>
        <begin position="266"/>
        <end position="288"/>
    </location>
</feature>
<dbReference type="Pfam" id="PF00535">
    <property type="entry name" value="Glycos_transf_2"/>
    <property type="match status" value="1"/>
</dbReference>
<dbReference type="PANTHER" id="PTHR48090">
    <property type="entry name" value="UNDECAPRENYL-PHOSPHATE 4-DEOXY-4-FORMAMIDO-L-ARABINOSE TRANSFERASE-RELATED"/>
    <property type="match status" value="1"/>
</dbReference>
<reference evidence="11 12" key="1">
    <citation type="submission" date="2016-12" db="EMBL/GenBank/DDBJ databases">
        <title>The draft genome sequence of Actinophytocola xinjiangensis.</title>
        <authorList>
            <person name="Wang W."/>
            <person name="Yuan L."/>
        </authorList>
    </citation>
    <scope>NUCLEOTIDE SEQUENCE [LARGE SCALE GENOMIC DNA]</scope>
    <source>
        <strain evidence="11 12">CGMCC 4.4663</strain>
    </source>
</reference>
<dbReference type="AlphaFoldDB" id="A0A7Z0WST0"/>
<evidence type="ECO:0000256" key="4">
    <source>
        <dbReference type="ARBA" id="ARBA00022679"/>
    </source>
</evidence>
<dbReference type="GO" id="GO:0005886">
    <property type="term" value="C:plasma membrane"/>
    <property type="evidence" value="ECO:0007669"/>
    <property type="project" value="TreeGrafter"/>
</dbReference>
<evidence type="ECO:0000256" key="3">
    <source>
        <dbReference type="ARBA" id="ARBA00022676"/>
    </source>
</evidence>
<evidence type="ECO:0000259" key="10">
    <source>
        <dbReference type="Pfam" id="PF00535"/>
    </source>
</evidence>
<dbReference type="CDD" id="cd04187">
    <property type="entry name" value="DPM1_like_bac"/>
    <property type="match status" value="1"/>
</dbReference>
<feature type="transmembrane region" description="Helical" evidence="9">
    <location>
        <begin position="233"/>
        <end position="260"/>
    </location>
</feature>
<keyword evidence="2" id="KW-1003">Cell membrane</keyword>
<proteinExistence type="inferred from homology"/>
<keyword evidence="5 9" id="KW-0812">Transmembrane</keyword>
<evidence type="ECO:0000256" key="8">
    <source>
        <dbReference type="ARBA" id="ARBA00023136"/>
    </source>
</evidence>
<dbReference type="SUPFAM" id="SSF53448">
    <property type="entry name" value="Nucleotide-diphospho-sugar transferases"/>
    <property type="match status" value="1"/>
</dbReference>
<keyword evidence="12" id="KW-1185">Reference proteome</keyword>
<dbReference type="InterPro" id="IPR001173">
    <property type="entry name" value="Glyco_trans_2-like"/>
</dbReference>
<gene>
    <name evidence="11" type="ORF">BLA60_03500</name>
</gene>
<dbReference type="EMBL" id="MSIF01000001">
    <property type="protein sequence ID" value="OLF14217.1"/>
    <property type="molecule type" value="Genomic_DNA"/>
</dbReference>
<dbReference type="Gene3D" id="3.90.550.10">
    <property type="entry name" value="Spore Coat Polysaccharide Biosynthesis Protein SpsA, Chain A"/>
    <property type="match status" value="1"/>
</dbReference>
<organism evidence="11 12">
    <name type="scientific">Actinophytocola xinjiangensis</name>
    <dbReference type="NCBI Taxonomy" id="485602"/>
    <lineage>
        <taxon>Bacteria</taxon>
        <taxon>Bacillati</taxon>
        <taxon>Actinomycetota</taxon>
        <taxon>Actinomycetes</taxon>
        <taxon>Pseudonocardiales</taxon>
        <taxon>Pseudonocardiaceae</taxon>
    </lineage>
</organism>
<protein>
    <submittedName>
        <fullName evidence="11">Glycosyltransferase</fullName>
    </submittedName>
</protein>
<evidence type="ECO:0000256" key="2">
    <source>
        <dbReference type="ARBA" id="ARBA00022475"/>
    </source>
</evidence>
<sequence length="331" mass="35547">MTNTAHEPDLAGQGVSVVVPCYNEADNVEDAYRQVVAEFGDHDVEFVFVDDGSTDGTLPIVRRLAAADPRVRYLSFTRNFGFEAAFSAGYRYASKPWVLHIDADVQFPVAEAHKLVAASAGQDAVFGVRETRHDPFVRRAGARAYHLVARRLLGIEIPPGATTFRLVRTELARRIVDLRLGTPYFLATVPRLTNRYTTVAVEHRARARGSSKLNLRWLVGHAMGLFVGFSNRLASVAALVALVAAGLALVAALGGVTGLLDPVGGVTVLLLLLVPLLAALAVTVRYVVAVGSGQPRPALYYVRESNIDVEPADLLLTTAALEPVGTGGRAR</sequence>
<dbReference type="InterPro" id="IPR050256">
    <property type="entry name" value="Glycosyltransferase_2"/>
</dbReference>
<keyword evidence="4 11" id="KW-0808">Transferase</keyword>
<evidence type="ECO:0000256" key="9">
    <source>
        <dbReference type="SAM" id="Phobius"/>
    </source>
</evidence>
<dbReference type="GO" id="GO:0009103">
    <property type="term" value="P:lipopolysaccharide biosynthetic process"/>
    <property type="evidence" value="ECO:0007669"/>
    <property type="project" value="UniProtKB-KW"/>
</dbReference>
<evidence type="ECO:0000256" key="1">
    <source>
        <dbReference type="ARBA" id="ARBA00006739"/>
    </source>
</evidence>
<evidence type="ECO:0000313" key="12">
    <source>
        <dbReference type="Proteomes" id="UP000185696"/>
    </source>
</evidence>
<keyword evidence="7 9" id="KW-1133">Transmembrane helix</keyword>
<dbReference type="InterPro" id="IPR029044">
    <property type="entry name" value="Nucleotide-diphossugar_trans"/>
</dbReference>
<evidence type="ECO:0000313" key="11">
    <source>
        <dbReference type="EMBL" id="OLF14217.1"/>
    </source>
</evidence>
<dbReference type="PANTHER" id="PTHR48090:SF3">
    <property type="entry name" value="UNDECAPRENYL-PHOSPHATE 4-DEOXY-4-FORMAMIDO-L-ARABINOSE TRANSFERASE"/>
    <property type="match status" value="1"/>
</dbReference>
<evidence type="ECO:0000256" key="6">
    <source>
        <dbReference type="ARBA" id="ARBA00022985"/>
    </source>
</evidence>
<keyword evidence="8 9" id="KW-0472">Membrane</keyword>
<dbReference type="OrthoDB" id="9811884at2"/>
<keyword evidence="3" id="KW-0328">Glycosyltransferase</keyword>
<comment type="caution">
    <text evidence="11">The sequence shown here is derived from an EMBL/GenBank/DDBJ whole genome shotgun (WGS) entry which is preliminary data.</text>
</comment>
<dbReference type="GO" id="GO:0016757">
    <property type="term" value="F:glycosyltransferase activity"/>
    <property type="evidence" value="ECO:0007669"/>
    <property type="project" value="UniProtKB-KW"/>
</dbReference>
<name>A0A7Z0WST0_9PSEU</name>
<comment type="similarity">
    <text evidence="1">Belongs to the glycosyltransferase 2 family.</text>
</comment>
<dbReference type="Proteomes" id="UP000185696">
    <property type="component" value="Unassembled WGS sequence"/>
</dbReference>
<keyword evidence="6" id="KW-0448">Lipopolysaccharide biosynthesis</keyword>
<evidence type="ECO:0000256" key="5">
    <source>
        <dbReference type="ARBA" id="ARBA00022692"/>
    </source>
</evidence>
<evidence type="ECO:0000256" key="7">
    <source>
        <dbReference type="ARBA" id="ARBA00022989"/>
    </source>
</evidence>